<keyword evidence="2" id="KW-0808">Transferase</keyword>
<dbReference type="InterPro" id="IPR043129">
    <property type="entry name" value="ATPase_NBD"/>
</dbReference>
<proteinExistence type="inferred from homology"/>
<reference evidence="4 5" key="1">
    <citation type="submission" date="2017-11" db="EMBL/GenBank/DDBJ databases">
        <title>Evolution of Phototrophy in the Chloroflexi Phylum Driven by Horizontal Gene Transfer.</title>
        <authorList>
            <person name="Ward L.M."/>
            <person name="Hemp J."/>
            <person name="Shih P.M."/>
            <person name="Mcglynn S.E."/>
            <person name="Fischer W."/>
        </authorList>
    </citation>
    <scope>NUCLEOTIDE SEQUENCE [LARGE SCALE GENOMIC DNA]</scope>
    <source>
        <strain evidence="4">JP3_7</strain>
    </source>
</reference>
<dbReference type="SUPFAM" id="SSF53067">
    <property type="entry name" value="Actin-like ATPase domain"/>
    <property type="match status" value="1"/>
</dbReference>
<evidence type="ECO:0000313" key="4">
    <source>
        <dbReference type="EMBL" id="PJF45400.1"/>
    </source>
</evidence>
<feature type="non-terminal residue" evidence="4">
    <location>
        <position position="1"/>
    </location>
</feature>
<dbReference type="PANTHER" id="PTHR43095:SF5">
    <property type="entry name" value="XYLULOSE KINASE"/>
    <property type="match status" value="1"/>
</dbReference>
<gene>
    <name evidence="4" type="ORF">CUN48_19075</name>
</gene>
<evidence type="ECO:0000313" key="5">
    <source>
        <dbReference type="Proteomes" id="UP000230790"/>
    </source>
</evidence>
<evidence type="ECO:0000256" key="3">
    <source>
        <dbReference type="ARBA" id="ARBA00022777"/>
    </source>
</evidence>
<protein>
    <submittedName>
        <fullName evidence="4">Carbohydrate kinase</fullName>
    </submittedName>
</protein>
<dbReference type="AlphaFoldDB" id="A0A2M8Q6J0"/>
<dbReference type="Proteomes" id="UP000230790">
    <property type="component" value="Unassembled WGS sequence"/>
</dbReference>
<accession>A0A2M8Q6J0</accession>
<comment type="caution">
    <text evidence="4">The sequence shown here is derived from an EMBL/GenBank/DDBJ whole genome shotgun (WGS) entry which is preliminary data.</text>
</comment>
<dbReference type="Gene3D" id="3.30.420.40">
    <property type="match status" value="1"/>
</dbReference>
<keyword evidence="3 4" id="KW-0418">Kinase</keyword>
<name>A0A2M8Q6J0_9CHLR</name>
<dbReference type="InterPro" id="IPR050406">
    <property type="entry name" value="FGGY_Carb_Kinase"/>
</dbReference>
<sequence length="85" mass="9057">KADVLKRPVTLPAAASGAAMGDAILVAASVGLYPSLVEAVAAMVKTGPTFTPQPENAARYDALYRIYRQLYPTLRPLFHELAEVA</sequence>
<dbReference type="GO" id="GO:0016301">
    <property type="term" value="F:kinase activity"/>
    <property type="evidence" value="ECO:0007669"/>
    <property type="project" value="UniProtKB-KW"/>
</dbReference>
<comment type="similarity">
    <text evidence="1">Belongs to the FGGY kinase family.</text>
</comment>
<organism evidence="4 5">
    <name type="scientific">Candidatus Thermofonsia Clade 3 bacterium</name>
    <dbReference type="NCBI Taxonomy" id="2364212"/>
    <lineage>
        <taxon>Bacteria</taxon>
        <taxon>Bacillati</taxon>
        <taxon>Chloroflexota</taxon>
        <taxon>Candidatus Thermofontia</taxon>
        <taxon>Candidatus Thermofonsia Clade 3</taxon>
    </lineage>
</organism>
<evidence type="ECO:0000256" key="2">
    <source>
        <dbReference type="ARBA" id="ARBA00022679"/>
    </source>
</evidence>
<dbReference type="PANTHER" id="PTHR43095">
    <property type="entry name" value="SUGAR KINASE"/>
    <property type="match status" value="1"/>
</dbReference>
<evidence type="ECO:0000256" key="1">
    <source>
        <dbReference type="ARBA" id="ARBA00009156"/>
    </source>
</evidence>
<dbReference type="EMBL" id="PGTN01001129">
    <property type="protein sequence ID" value="PJF45400.1"/>
    <property type="molecule type" value="Genomic_DNA"/>
</dbReference>